<comment type="caution">
    <text evidence="1">The sequence shown here is derived from an EMBL/GenBank/DDBJ whole genome shotgun (WGS) entry which is preliminary data.</text>
</comment>
<organism evidence="1 2">
    <name type="scientific">Citrus sinensis</name>
    <name type="common">Sweet orange</name>
    <name type="synonym">Citrus aurantium var. sinensis</name>
    <dbReference type="NCBI Taxonomy" id="2711"/>
    <lineage>
        <taxon>Eukaryota</taxon>
        <taxon>Viridiplantae</taxon>
        <taxon>Streptophyta</taxon>
        <taxon>Embryophyta</taxon>
        <taxon>Tracheophyta</taxon>
        <taxon>Spermatophyta</taxon>
        <taxon>Magnoliopsida</taxon>
        <taxon>eudicotyledons</taxon>
        <taxon>Gunneridae</taxon>
        <taxon>Pentapetalae</taxon>
        <taxon>rosids</taxon>
        <taxon>malvids</taxon>
        <taxon>Sapindales</taxon>
        <taxon>Rutaceae</taxon>
        <taxon>Aurantioideae</taxon>
        <taxon>Citrus</taxon>
    </lineage>
</organism>
<reference evidence="2" key="1">
    <citation type="journal article" date="2023" name="Hortic. Res.">
        <title>A chromosome-level phased genome enabling allele-level studies in sweet orange: a case study on citrus Huanglongbing tolerance.</title>
        <authorList>
            <person name="Wu B."/>
            <person name="Yu Q."/>
            <person name="Deng Z."/>
            <person name="Duan Y."/>
            <person name="Luo F."/>
            <person name="Gmitter F. Jr."/>
        </authorList>
    </citation>
    <scope>NUCLEOTIDE SEQUENCE [LARGE SCALE GENOMIC DNA]</scope>
    <source>
        <strain evidence="2">cv. Valencia</strain>
    </source>
</reference>
<dbReference type="Proteomes" id="UP000829398">
    <property type="component" value="Chromosome 8"/>
</dbReference>
<sequence length="450" mass="50887">MTPRGFLGLVILLLAIYCGLDPLKHSAISEFPDFVSHRVDMPPWSLIPTVKDDKNLLQNSEIKFLNQIQGPESMAFDPLGRGPYTGVADGRILFWDGLKWTDFAFTSNNRSELCNPKPIATSYLKNEHICGRPLGLRFDKKTGDLYIADAYFGLMKVGPEGGVATSLATEAEGVPLRFTNDLDIDDEGNVYFTDSSTNYQRRHKEPVLERDSLVVIDAYPLLLMILIRFERLVIMGSSAQKLNHGLFFMLLHVRLYDVDIWNFMQLVFSAEDTGRVLKYDPTTKQTTVLLRNLQFPNGLSLSKDKSFFVFCEGSVGRLHKYWLIGEKAGNLEAFAILPGYPDNVRTNEKGEFWVAIHCRRSLYSHLMALYPKIRHFLLKLPISAKTHYLIHVGGRLHAMAVKYSPEGKILQVLEDSKGKVVKAISEVEEKDGKLWMGSVLMPFVAVYDLS</sequence>
<accession>A0ACB8IQ81</accession>
<gene>
    <name evidence="1" type="ORF">KPL71_024320</name>
</gene>
<evidence type="ECO:0000313" key="2">
    <source>
        <dbReference type="Proteomes" id="UP000829398"/>
    </source>
</evidence>
<keyword evidence="2" id="KW-1185">Reference proteome</keyword>
<dbReference type="EMBL" id="CM039177">
    <property type="protein sequence ID" value="KAH9699379.1"/>
    <property type="molecule type" value="Genomic_DNA"/>
</dbReference>
<name>A0ACB8IQ81_CITSI</name>
<proteinExistence type="predicted"/>
<protein>
    <submittedName>
        <fullName evidence="1">Protein STRICTOSIDINE SYNTHASE-LIKE 3</fullName>
    </submittedName>
</protein>
<evidence type="ECO:0000313" key="1">
    <source>
        <dbReference type="EMBL" id="KAH9699379.1"/>
    </source>
</evidence>